<organism evidence="10 11">
    <name type="scientific">Perkinsus olseni</name>
    <name type="common">Perkinsus atlanticus</name>
    <dbReference type="NCBI Taxonomy" id="32597"/>
    <lineage>
        <taxon>Eukaryota</taxon>
        <taxon>Sar</taxon>
        <taxon>Alveolata</taxon>
        <taxon>Perkinsozoa</taxon>
        <taxon>Perkinsea</taxon>
        <taxon>Perkinsida</taxon>
        <taxon>Perkinsidae</taxon>
        <taxon>Perkinsus</taxon>
    </lineage>
</organism>
<dbReference type="Gene3D" id="3.40.50.200">
    <property type="entry name" value="Peptidase S8/S53 domain"/>
    <property type="match status" value="1"/>
</dbReference>
<evidence type="ECO:0000256" key="7">
    <source>
        <dbReference type="PROSITE-ProRule" id="PRU01240"/>
    </source>
</evidence>
<dbReference type="PROSITE" id="PS51892">
    <property type="entry name" value="SUBTILASE"/>
    <property type="match status" value="1"/>
</dbReference>
<dbReference type="GO" id="GO:0004252">
    <property type="term" value="F:serine-type endopeptidase activity"/>
    <property type="evidence" value="ECO:0007669"/>
    <property type="project" value="UniProtKB-UniRule"/>
</dbReference>
<feature type="active site" description="Charge relay system" evidence="7">
    <location>
        <position position="422"/>
    </location>
</feature>
<evidence type="ECO:0000256" key="8">
    <source>
        <dbReference type="RuleBase" id="RU003355"/>
    </source>
</evidence>
<evidence type="ECO:0000256" key="5">
    <source>
        <dbReference type="ARBA" id="ARBA00023529"/>
    </source>
</evidence>
<feature type="active site" description="Charge relay system" evidence="7">
    <location>
        <position position="265"/>
    </location>
</feature>
<protein>
    <recommendedName>
        <fullName evidence="6">subtilisin</fullName>
        <ecNumber evidence="6">3.4.21.62</ecNumber>
    </recommendedName>
</protein>
<feature type="domain" description="Peptidase S8/S53" evidence="9">
    <location>
        <begin position="213"/>
        <end position="436"/>
    </location>
</feature>
<dbReference type="OrthoDB" id="531541at2759"/>
<evidence type="ECO:0000256" key="3">
    <source>
        <dbReference type="ARBA" id="ARBA00022801"/>
    </source>
</evidence>
<comment type="similarity">
    <text evidence="1 7 8">Belongs to the peptidase S8 family.</text>
</comment>
<dbReference type="Proteomes" id="UP000541610">
    <property type="component" value="Unassembled WGS sequence"/>
</dbReference>
<dbReference type="PANTHER" id="PTHR43806:SF11">
    <property type="entry name" value="CEREVISIN-RELATED"/>
    <property type="match status" value="1"/>
</dbReference>
<keyword evidence="3 7" id="KW-0378">Hydrolase</keyword>
<dbReference type="Pfam" id="PF00082">
    <property type="entry name" value="Peptidase_S8"/>
    <property type="match status" value="1"/>
</dbReference>
<dbReference type="AlphaFoldDB" id="A0A7J6NL34"/>
<dbReference type="InterPro" id="IPR036852">
    <property type="entry name" value="Peptidase_S8/S53_dom_sf"/>
</dbReference>
<gene>
    <name evidence="10" type="primary">SUB2_12</name>
    <name evidence="10" type="ORF">FOZ60_008581</name>
</gene>
<evidence type="ECO:0000256" key="2">
    <source>
        <dbReference type="ARBA" id="ARBA00022670"/>
    </source>
</evidence>
<dbReference type="PROSITE" id="PS00136">
    <property type="entry name" value="SUBTILASE_ASP"/>
    <property type="match status" value="1"/>
</dbReference>
<dbReference type="SUPFAM" id="SSF52743">
    <property type="entry name" value="Subtilisin-like"/>
    <property type="match status" value="1"/>
</dbReference>
<evidence type="ECO:0000256" key="1">
    <source>
        <dbReference type="ARBA" id="ARBA00011073"/>
    </source>
</evidence>
<dbReference type="InterPro" id="IPR000209">
    <property type="entry name" value="Peptidase_S8/S53_dom"/>
</dbReference>
<keyword evidence="4 7" id="KW-0720">Serine protease</keyword>
<keyword evidence="2 7" id="KW-0645">Protease</keyword>
<evidence type="ECO:0000256" key="4">
    <source>
        <dbReference type="ARBA" id="ARBA00022825"/>
    </source>
</evidence>
<evidence type="ECO:0000259" key="9">
    <source>
        <dbReference type="Pfam" id="PF00082"/>
    </source>
</evidence>
<comment type="catalytic activity">
    <reaction evidence="5">
        <text>Hydrolysis of proteins with broad specificity for peptide bonds, and a preference for a large uncharged residue in P1. Hydrolyzes peptide amides.</text>
        <dbReference type="EC" id="3.4.21.62"/>
    </reaction>
</comment>
<dbReference type="EC" id="3.4.21.62" evidence="6"/>
<accession>A0A7J6NL34</accession>
<dbReference type="InterPro" id="IPR023828">
    <property type="entry name" value="Peptidase_S8_Ser-AS"/>
</dbReference>
<dbReference type="InterPro" id="IPR050131">
    <property type="entry name" value="Peptidase_S8_subtilisin-like"/>
</dbReference>
<evidence type="ECO:0000256" key="6">
    <source>
        <dbReference type="ARBA" id="ARBA00023619"/>
    </source>
</evidence>
<evidence type="ECO:0000313" key="11">
    <source>
        <dbReference type="Proteomes" id="UP000541610"/>
    </source>
</evidence>
<name>A0A7J6NL34_PEROL</name>
<dbReference type="PANTHER" id="PTHR43806">
    <property type="entry name" value="PEPTIDASE S8"/>
    <property type="match status" value="1"/>
</dbReference>
<comment type="caution">
    <text evidence="10">The sequence shown here is derived from an EMBL/GenBank/DDBJ whole genome shotgun (WGS) entry which is preliminary data.</text>
</comment>
<dbReference type="InterPro" id="IPR015500">
    <property type="entry name" value="Peptidase_S8_subtilisin-rel"/>
</dbReference>
<evidence type="ECO:0000313" key="10">
    <source>
        <dbReference type="EMBL" id="KAF4683811.1"/>
    </source>
</evidence>
<dbReference type="PRINTS" id="PR00723">
    <property type="entry name" value="SUBTILISIN"/>
</dbReference>
<dbReference type="PROSITE" id="PS00138">
    <property type="entry name" value="SUBTILASE_SER"/>
    <property type="match status" value="1"/>
</dbReference>
<dbReference type="InterPro" id="IPR023827">
    <property type="entry name" value="Peptidase_S8_Asp-AS"/>
</dbReference>
<reference evidence="10 11" key="1">
    <citation type="submission" date="2020-04" db="EMBL/GenBank/DDBJ databases">
        <title>Perkinsus olseni comparative genomics.</title>
        <authorList>
            <person name="Bogema D.R."/>
        </authorList>
    </citation>
    <scope>NUCLEOTIDE SEQUENCE [LARGE SCALE GENOMIC DNA]</scope>
    <source>
        <strain evidence="10">00978-12</strain>
    </source>
</reference>
<sequence length="489" mass="53232">MGPTVIDFMMDMEMLLSLCKLTNLVPRKHLGIGMLLRCDADDLPARNWGGSNVCCDDRRFSAFCSSHAMKLLFFVLLIAASSSAEVYDSKTILSITLDDAFVHVRDVPQRLAPNPKMVAFLKTATIETLKYSGLQVVSTSDDTVSSADLCAYLQDAASRLPGLECECSPNFATKKESIDEDLGVNDPKAKWQRAFKQMNMKEVWRLSERYVRRNIYVAVMDTGLDFSDPEIASYRGFRRKESGGYIYGGWNFVDDNSNLTSVNQHGQMVARIIAARKDNNHDMVGLSSNVRLVSLKVLPDTGSGSTWHMAKAMDMAVDIGVDIVSISMGAYTTKRSGEWVLGKPFKAASDQGIIIVGAAGNDKMLADTHYPCPLPGVICVGALNIQGSLELYSSSNYGDYVDIAAYGAGVYVGNNKLAFGTSFACPIVSGALAILLGMGVKPKYAAGIITYNVDRFASPLRPLKRNAGAINPLKAVKMVIDYPVLRGAR</sequence>
<dbReference type="GO" id="GO:0006508">
    <property type="term" value="P:proteolysis"/>
    <property type="evidence" value="ECO:0007669"/>
    <property type="project" value="UniProtKB-KW"/>
</dbReference>
<dbReference type="EMBL" id="JABANP010000344">
    <property type="protein sequence ID" value="KAF4683811.1"/>
    <property type="molecule type" value="Genomic_DNA"/>
</dbReference>
<feature type="active site" description="Charge relay system" evidence="7">
    <location>
        <position position="221"/>
    </location>
</feature>
<proteinExistence type="inferred from homology"/>